<dbReference type="AlphaFoldDB" id="A0A482X6S9"/>
<feature type="transmembrane region" description="Helical" evidence="15">
    <location>
        <begin position="783"/>
        <end position="806"/>
    </location>
</feature>
<dbReference type="PANTHER" id="PTHR10514">
    <property type="entry name" value="ANGIOTENSIN-CONVERTING ENZYME"/>
    <property type="match status" value="1"/>
</dbReference>
<evidence type="ECO:0000256" key="11">
    <source>
        <dbReference type="PIRSR" id="PIRSR601548-8"/>
    </source>
</evidence>
<evidence type="ECO:0000256" key="13">
    <source>
        <dbReference type="RuleBase" id="RU361144"/>
    </source>
</evidence>
<dbReference type="STRING" id="195883.A0A482X6S9"/>
<dbReference type="GO" id="GO:0005886">
    <property type="term" value="C:plasma membrane"/>
    <property type="evidence" value="ECO:0007669"/>
    <property type="project" value="TreeGrafter"/>
</dbReference>
<dbReference type="PROSITE" id="PS52011">
    <property type="entry name" value="PEPTIDASE_M2"/>
    <property type="match status" value="1"/>
</dbReference>
<feature type="binding site" evidence="11">
    <location>
        <position position="551"/>
    </location>
    <ligand>
        <name>Zn(2+)</name>
        <dbReference type="ChEBI" id="CHEBI:29105"/>
        <label>2</label>
        <note>catalytic</note>
    </ligand>
</feature>
<dbReference type="EMBL" id="QKKF02017343">
    <property type="protein sequence ID" value="RZF40991.1"/>
    <property type="molecule type" value="Genomic_DNA"/>
</dbReference>
<name>A0A482X6S9_LAOST</name>
<comment type="similarity">
    <text evidence="1 12 13">Belongs to the peptidase M2 family.</text>
</comment>
<dbReference type="Pfam" id="PF01401">
    <property type="entry name" value="Peptidase_M2"/>
    <property type="match status" value="1"/>
</dbReference>
<feature type="binding site" evidence="8">
    <location>
        <position position="527"/>
    </location>
    <ligand>
        <name>Zn(2+)</name>
        <dbReference type="ChEBI" id="CHEBI:29105"/>
        <label>1</label>
        <note>catalytic</note>
    </ligand>
</feature>
<accession>A0A482X6S9</accession>
<feature type="active site" description="Proton donor 2" evidence="10">
    <location>
        <position position="653"/>
    </location>
</feature>
<evidence type="ECO:0000313" key="17">
    <source>
        <dbReference type="EMBL" id="RZF40991.1"/>
    </source>
</evidence>
<feature type="glycosylation site" description="N-linked (GlcNAc...) asparagine; partial" evidence="6">
    <location>
        <position position="294"/>
    </location>
</feature>
<dbReference type="CDD" id="cd06461">
    <property type="entry name" value="M2_ACE"/>
    <property type="match status" value="1"/>
</dbReference>
<feature type="region of interest" description="Disordered" evidence="14">
    <location>
        <begin position="134"/>
        <end position="167"/>
    </location>
</feature>
<dbReference type="SUPFAM" id="SSF55486">
    <property type="entry name" value="Metalloproteases ('zincins'), catalytic domain"/>
    <property type="match status" value="1"/>
</dbReference>
<feature type="region of interest" description="Disordered" evidence="14">
    <location>
        <begin position="79"/>
        <end position="116"/>
    </location>
</feature>
<comment type="cofactor">
    <cofactor evidence="13">
        <name>Zn(2+)</name>
        <dbReference type="ChEBI" id="CHEBI:29105"/>
    </cofactor>
    <text evidence="13">Binds 1 zinc ion per subunit.</text>
</comment>
<evidence type="ECO:0000256" key="4">
    <source>
        <dbReference type="ARBA" id="ARBA00023180"/>
    </source>
</evidence>
<keyword evidence="8 13" id="KW-0479">Metal-binding</keyword>
<dbReference type="GO" id="GO:0046872">
    <property type="term" value="F:metal ion binding"/>
    <property type="evidence" value="ECO:0007669"/>
    <property type="project" value="UniProtKB-KW"/>
</dbReference>
<dbReference type="OrthoDB" id="10029630at2759"/>
<keyword evidence="8 13" id="KW-0862">Zinc</keyword>
<keyword evidence="15" id="KW-0812">Transmembrane</keyword>
<dbReference type="SMR" id="A0A482X6S9"/>
<reference evidence="17 18" key="1">
    <citation type="journal article" date="2017" name="Gigascience">
        <title>Genome sequence of the small brown planthopper, Laodelphax striatellus.</title>
        <authorList>
            <person name="Zhu J."/>
            <person name="Jiang F."/>
            <person name="Wang X."/>
            <person name="Yang P."/>
            <person name="Bao Y."/>
            <person name="Zhao W."/>
            <person name="Wang W."/>
            <person name="Lu H."/>
            <person name="Wang Q."/>
            <person name="Cui N."/>
            <person name="Li J."/>
            <person name="Chen X."/>
            <person name="Luo L."/>
            <person name="Yu J."/>
            <person name="Kang L."/>
            <person name="Cui F."/>
        </authorList>
    </citation>
    <scope>NUCLEOTIDE SEQUENCE [LARGE SCALE GENOMIC DNA]</scope>
    <source>
        <strain evidence="17">Lst14</strain>
    </source>
</reference>
<dbReference type="InterPro" id="IPR001548">
    <property type="entry name" value="Peptidase_M2"/>
</dbReference>
<evidence type="ECO:0000256" key="8">
    <source>
        <dbReference type="PIRSR" id="PIRSR601548-3"/>
    </source>
</evidence>
<evidence type="ECO:0000256" key="16">
    <source>
        <dbReference type="SAM" id="SignalP"/>
    </source>
</evidence>
<keyword evidence="4 6" id="KW-0325">Glycoprotein</keyword>
<keyword evidence="13" id="KW-0645">Protease</keyword>
<dbReference type="GO" id="GO:0006508">
    <property type="term" value="P:proteolysis"/>
    <property type="evidence" value="ECO:0007669"/>
    <property type="project" value="UniProtKB-KW"/>
</dbReference>
<dbReference type="GO" id="GO:0004180">
    <property type="term" value="F:carboxypeptidase activity"/>
    <property type="evidence" value="ECO:0007669"/>
    <property type="project" value="UniProtKB-KW"/>
</dbReference>
<keyword evidence="2 16" id="KW-0732">Signal</keyword>
<evidence type="ECO:0000256" key="6">
    <source>
        <dbReference type="PIRSR" id="PIRSR601548-10"/>
    </source>
</evidence>
<keyword evidence="15" id="KW-1133">Transmembrane helix</keyword>
<feature type="disulfide bond" evidence="9 12">
    <location>
        <begin position="492"/>
        <end position="510"/>
    </location>
</feature>
<evidence type="ECO:0000256" key="1">
    <source>
        <dbReference type="ARBA" id="ARBA00008139"/>
    </source>
</evidence>
<keyword evidence="3 9" id="KW-1015">Disulfide bond</keyword>
<keyword evidence="13" id="KW-0378">Hydrolase</keyword>
<evidence type="ECO:0000256" key="9">
    <source>
        <dbReference type="PIRSR" id="PIRSR601548-4"/>
    </source>
</evidence>
<dbReference type="GO" id="GO:0008241">
    <property type="term" value="F:peptidyl-dipeptidase activity"/>
    <property type="evidence" value="ECO:0007669"/>
    <property type="project" value="InterPro"/>
</dbReference>
<feature type="active site" description="Proton donor 1" evidence="5">
    <location>
        <position position="653"/>
    </location>
</feature>
<evidence type="ECO:0000256" key="12">
    <source>
        <dbReference type="PROSITE-ProRule" id="PRU01355"/>
    </source>
</evidence>
<dbReference type="InParanoid" id="A0A482X6S9"/>
<evidence type="ECO:0000256" key="15">
    <source>
        <dbReference type="SAM" id="Phobius"/>
    </source>
</evidence>
<feature type="chain" id="PRO_5019798360" description="Angiotensin-converting enzyme" evidence="16">
    <location>
        <begin position="22"/>
        <end position="814"/>
    </location>
</feature>
<feature type="binding site" evidence="7">
    <location>
        <position position="366"/>
    </location>
    <ligand>
        <name>chloride</name>
        <dbReference type="ChEBI" id="CHEBI:17996"/>
        <label>1</label>
    </ligand>
</feature>
<evidence type="ECO:0000256" key="3">
    <source>
        <dbReference type="ARBA" id="ARBA00023157"/>
    </source>
</evidence>
<keyword evidence="13" id="KW-0482">Metalloprotease</keyword>
<evidence type="ECO:0000256" key="2">
    <source>
        <dbReference type="ARBA" id="ARBA00022729"/>
    </source>
</evidence>
<keyword evidence="15" id="KW-0472">Membrane</keyword>
<keyword evidence="18" id="KW-1185">Reference proteome</keyword>
<feature type="disulfide bond" evidence="9">
    <location>
        <begin position="678"/>
        <end position="695"/>
    </location>
</feature>
<feature type="signal peptide" evidence="16">
    <location>
        <begin position="1"/>
        <end position="21"/>
    </location>
</feature>
<dbReference type="PANTHER" id="PTHR10514:SF40">
    <property type="entry name" value="ANGIOTENSIN-CONVERTING ENZYME"/>
    <property type="match status" value="1"/>
</dbReference>
<evidence type="ECO:0000313" key="18">
    <source>
        <dbReference type="Proteomes" id="UP000291343"/>
    </source>
</evidence>
<dbReference type="Gene3D" id="1.10.1370.30">
    <property type="match status" value="1"/>
</dbReference>
<feature type="binding site" evidence="8">
    <location>
        <position position="551"/>
    </location>
    <ligand>
        <name>Zn(2+)</name>
        <dbReference type="ChEBI" id="CHEBI:29105"/>
        <label>1</label>
        <note>catalytic</note>
    </ligand>
</feature>
<gene>
    <name evidence="17" type="ORF">LSTR_LSTR006294</name>
</gene>
<dbReference type="Proteomes" id="UP000291343">
    <property type="component" value="Unassembled WGS sequence"/>
</dbReference>
<feature type="disulfide bond" evidence="9 12">
    <location>
        <begin position="291"/>
        <end position="299"/>
    </location>
</feature>
<sequence length="814" mass="94014">MDHYMSVVFVCLLCLLLPLSPDLLLVGGQLNIPGQDNTAYLDPNRRPQFDLDPRLKDDRLREGIWQLFQEFCQRKALERHRPDPGGSPLYPSAPPPSLAPRYSTTANTPPLVIPPRRDADERLKQELLQTFLQNNQDRKLFDPGQSQYPASVDPSQRPPLSPGGAGVRPPLEEQAQLVHDQEVRAVLAQIDNVATEQCRLNVHAQWDFETSVSDVSQIQALEAQEAYTELQARIQKLIQNIPREGVRDFRLRRQLNLLSVIGASALPPDQRHRYHRLINEMLAVYNSATVCAYNEPLRCDLRLEPEVSVIMAQSRDWDQLQHTWVEWHRRSGLKIRDLYEQLVELCNYAANLNNMTNFAEYWMWPYETPGLRFELEEVWEEIRPLYEQLHSYVRRKLRDLYGPEKLSREAPLPAHILGNMWAQSWTNILDVTIPYPGKTYPDVTPQMLQQGYTPATLFRLAEDFYLSMNMSAMPPEFWERSIIQQPHTPAICQPSAWDFCDGQDYRIKMCAQVNMKDLITAHHEMAHIQYFINYRNQPKVFRDGANPALHEAISDAISLSVSTPRHLQQLGLLNNAVDDTSHNINHLFALALEKLPFLPFSLALDFWRWDLFQGNVPRDRYNCHWWDLREKYGGVKPPVLRSENDFDPGAKYHVPANIPYIRYFIGTVLQFQLHRSMCLASGWGQNPSRQPLHKCDIYRSKEAGNILKRLMEKGASEPWSEVLFSATGESRLDGRALRDYFRPLEEWLRSENLRTGEIIGWSYDGDYCKYSIETANLQVYGGFYGAASSLESSILVLLFTTIVLIYHSTLRNAI</sequence>
<protein>
    <recommendedName>
        <fullName evidence="13">Angiotensin-converting enzyme</fullName>
        <ecNumber evidence="13">3.4.-.-</ecNumber>
    </recommendedName>
</protein>
<evidence type="ECO:0000256" key="5">
    <source>
        <dbReference type="PIRSR" id="PIRSR601548-1"/>
    </source>
</evidence>
<evidence type="ECO:0000256" key="14">
    <source>
        <dbReference type="SAM" id="MobiDB-lite"/>
    </source>
</evidence>
<feature type="active site" description="Proton acceptor 2" evidence="10">
    <location>
        <position position="524"/>
    </location>
</feature>
<evidence type="ECO:0000256" key="10">
    <source>
        <dbReference type="PIRSR" id="PIRSR601548-6"/>
    </source>
</evidence>
<evidence type="ECO:0000256" key="7">
    <source>
        <dbReference type="PIRSR" id="PIRSR601548-2"/>
    </source>
</evidence>
<dbReference type="GO" id="GO:0008237">
    <property type="term" value="F:metallopeptidase activity"/>
    <property type="evidence" value="ECO:0007669"/>
    <property type="project" value="UniProtKB-KW"/>
</dbReference>
<feature type="binding site" evidence="7">
    <location>
        <position position="662"/>
    </location>
    <ligand>
        <name>chloride</name>
        <dbReference type="ChEBI" id="CHEBI:17996"/>
        <label>1</label>
    </ligand>
</feature>
<dbReference type="FunCoup" id="A0A482X6S9">
    <property type="interactions" value="83"/>
</dbReference>
<feature type="binding site" evidence="8">
    <location>
        <position position="523"/>
    </location>
    <ligand>
        <name>Zn(2+)</name>
        <dbReference type="ChEBI" id="CHEBI:29105"/>
        <label>1</label>
        <note>catalytic</note>
    </ligand>
</feature>
<keyword evidence="13" id="KW-0121">Carboxypeptidase</keyword>
<feature type="binding site" evidence="11">
    <location>
        <position position="523"/>
    </location>
    <ligand>
        <name>Zn(2+)</name>
        <dbReference type="ChEBI" id="CHEBI:29105"/>
        <label>2</label>
        <note>catalytic</note>
    </ligand>
</feature>
<comment type="caution">
    <text evidence="17">The sequence shown here is derived from an EMBL/GenBank/DDBJ whole genome shotgun (WGS) entry which is preliminary data.</text>
</comment>
<feature type="binding site" evidence="11">
    <location>
        <position position="527"/>
    </location>
    <ligand>
        <name>Zn(2+)</name>
        <dbReference type="ChEBI" id="CHEBI:29105"/>
        <label>2</label>
        <note>catalytic</note>
    </ligand>
</feature>
<feature type="active site" description="Proton acceptor 1" evidence="5">
    <location>
        <position position="524"/>
    </location>
</feature>
<dbReference type="PRINTS" id="PR00791">
    <property type="entry name" value="PEPDIPTASEA"/>
</dbReference>
<organism evidence="17 18">
    <name type="scientific">Laodelphax striatellus</name>
    <name type="common">Small brown planthopper</name>
    <name type="synonym">Delphax striatella</name>
    <dbReference type="NCBI Taxonomy" id="195883"/>
    <lineage>
        <taxon>Eukaryota</taxon>
        <taxon>Metazoa</taxon>
        <taxon>Ecdysozoa</taxon>
        <taxon>Arthropoda</taxon>
        <taxon>Hexapoda</taxon>
        <taxon>Insecta</taxon>
        <taxon>Pterygota</taxon>
        <taxon>Neoptera</taxon>
        <taxon>Paraneoptera</taxon>
        <taxon>Hemiptera</taxon>
        <taxon>Auchenorrhyncha</taxon>
        <taxon>Fulgoroidea</taxon>
        <taxon>Delphacidae</taxon>
        <taxon>Criomorphinae</taxon>
        <taxon>Laodelphax</taxon>
    </lineage>
</organism>
<proteinExistence type="inferred from homology"/>
<comment type="caution">
    <text evidence="12">Lacks conserved residue(s) required for the propagation of feature annotation.</text>
</comment>
<dbReference type="EC" id="3.4.-.-" evidence="13"/>